<keyword evidence="4" id="KW-1185">Reference proteome</keyword>
<dbReference type="Proteomes" id="UP001501116">
    <property type="component" value="Unassembled WGS sequence"/>
</dbReference>
<dbReference type="RefSeq" id="WP_344422827.1">
    <property type="nucleotide sequence ID" value="NZ_BAAANN010000019.1"/>
</dbReference>
<feature type="compositionally biased region" description="Low complexity" evidence="1">
    <location>
        <begin position="1"/>
        <end position="18"/>
    </location>
</feature>
<keyword evidence="2" id="KW-0472">Membrane</keyword>
<organism evidence="3 4">
    <name type="scientific">Amycolatopsis minnesotensis</name>
    <dbReference type="NCBI Taxonomy" id="337894"/>
    <lineage>
        <taxon>Bacteria</taxon>
        <taxon>Bacillati</taxon>
        <taxon>Actinomycetota</taxon>
        <taxon>Actinomycetes</taxon>
        <taxon>Pseudonocardiales</taxon>
        <taxon>Pseudonocardiaceae</taxon>
        <taxon>Amycolatopsis</taxon>
    </lineage>
</organism>
<gene>
    <name evidence="3" type="ORF">GCM10009754_47740</name>
</gene>
<dbReference type="EMBL" id="BAAANN010000019">
    <property type="protein sequence ID" value="GAA1969017.1"/>
    <property type="molecule type" value="Genomic_DNA"/>
</dbReference>
<evidence type="ECO:0000313" key="4">
    <source>
        <dbReference type="Proteomes" id="UP001501116"/>
    </source>
</evidence>
<comment type="caution">
    <text evidence="3">The sequence shown here is derived from an EMBL/GenBank/DDBJ whole genome shotgun (WGS) entry which is preliminary data.</text>
</comment>
<evidence type="ECO:0008006" key="5">
    <source>
        <dbReference type="Google" id="ProtNLM"/>
    </source>
</evidence>
<proteinExistence type="predicted"/>
<feature type="compositionally biased region" description="Pro residues" evidence="1">
    <location>
        <begin position="19"/>
        <end position="29"/>
    </location>
</feature>
<feature type="region of interest" description="Disordered" evidence="1">
    <location>
        <begin position="1"/>
        <end position="32"/>
    </location>
</feature>
<keyword evidence="2" id="KW-1133">Transmembrane helix</keyword>
<evidence type="ECO:0000313" key="3">
    <source>
        <dbReference type="EMBL" id="GAA1969017.1"/>
    </source>
</evidence>
<keyword evidence="2" id="KW-0812">Transmembrane</keyword>
<protein>
    <recommendedName>
        <fullName evidence="5">DUF4878 domain-containing protein</fullName>
    </recommendedName>
</protein>
<evidence type="ECO:0000256" key="1">
    <source>
        <dbReference type="SAM" id="MobiDB-lite"/>
    </source>
</evidence>
<name>A0ABN2RI69_9PSEU</name>
<feature type="transmembrane region" description="Helical" evidence="2">
    <location>
        <begin position="37"/>
        <end position="60"/>
    </location>
</feature>
<sequence>MNYPQQGPYGHGHPQQPGYGPPGYGPRFPPPKKPKTGLIAGLAIGGVVLVGGGVTAAILLTAESDPTDPVPVGQAYADAYNKRDVDTMASLQCKPDPVEERQKWFNEMNQDNVHIDSVKQFNGSGTFASIEMQVTQQTSGGEYAGGPPYQKILTLKWKDDRWCHDESLSRYGLP</sequence>
<accession>A0ABN2RI69</accession>
<reference evidence="3 4" key="1">
    <citation type="journal article" date="2019" name="Int. J. Syst. Evol. Microbiol.">
        <title>The Global Catalogue of Microorganisms (GCM) 10K type strain sequencing project: providing services to taxonomists for standard genome sequencing and annotation.</title>
        <authorList>
            <consortium name="The Broad Institute Genomics Platform"/>
            <consortium name="The Broad Institute Genome Sequencing Center for Infectious Disease"/>
            <person name="Wu L."/>
            <person name="Ma J."/>
        </authorList>
    </citation>
    <scope>NUCLEOTIDE SEQUENCE [LARGE SCALE GENOMIC DNA]</scope>
    <source>
        <strain evidence="3 4">JCM 14545</strain>
    </source>
</reference>
<evidence type="ECO:0000256" key="2">
    <source>
        <dbReference type="SAM" id="Phobius"/>
    </source>
</evidence>